<evidence type="ECO:0000259" key="1">
    <source>
        <dbReference type="PROSITE" id="PS51782"/>
    </source>
</evidence>
<sequence length="68" mass="7779">MVEEFKPGFSEYEVSSGETLWDIAGKLYGDPVAWIILYLDNTDRLNGNSNFLDPGMRLQIRDRIDPKA</sequence>
<proteinExistence type="predicted"/>
<dbReference type="AlphaFoldDB" id="A0A381U4I4"/>
<dbReference type="Pfam" id="PF01476">
    <property type="entry name" value="LysM"/>
    <property type="match status" value="1"/>
</dbReference>
<feature type="domain" description="LysM" evidence="1">
    <location>
        <begin position="10"/>
        <end position="60"/>
    </location>
</feature>
<gene>
    <name evidence="2" type="ORF">METZ01_LOCUS74237</name>
</gene>
<dbReference type="InterPro" id="IPR036779">
    <property type="entry name" value="LysM_dom_sf"/>
</dbReference>
<name>A0A381U4I4_9ZZZZ</name>
<dbReference type="InterPro" id="IPR018392">
    <property type="entry name" value="LysM"/>
</dbReference>
<accession>A0A381U4I4</accession>
<dbReference type="Gene3D" id="3.10.350.10">
    <property type="entry name" value="LysM domain"/>
    <property type="match status" value="1"/>
</dbReference>
<protein>
    <recommendedName>
        <fullName evidence="1">LysM domain-containing protein</fullName>
    </recommendedName>
</protein>
<reference evidence="2" key="1">
    <citation type="submission" date="2018-05" db="EMBL/GenBank/DDBJ databases">
        <authorList>
            <person name="Lanie J.A."/>
            <person name="Ng W.-L."/>
            <person name="Kazmierczak K.M."/>
            <person name="Andrzejewski T.M."/>
            <person name="Davidsen T.M."/>
            <person name="Wayne K.J."/>
            <person name="Tettelin H."/>
            <person name="Glass J.I."/>
            <person name="Rusch D."/>
            <person name="Podicherti R."/>
            <person name="Tsui H.-C.T."/>
            <person name="Winkler M.E."/>
        </authorList>
    </citation>
    <scope>NUCLEOTIDE SEQUENCE</scope>
</reference>
<organism evidence="2">
    <name type="scientific">marine metagenome</name>
    <dbReference type="NCBI Taxonomy" id="408172"/>
    <lineage>
        <taxon>unclassified sequences</taxon>
        <taxon>metagenomes</taxon>
        <taxon>ecological metagenomes</taxon>
    </lineage>
</organism>
<dbReference type="PROSITE" id="PS51782">
    <property type="entry name" value="LYSM"/>
    <property type="match status" value="1"/>
</dbReference>
<dbReference type="EMBL" id="UINC01005446">
    <property type="protein sequence ID" value="SVA21383.1"/>
    <property type="molecule type" value="Genomic_DNA"/>
</dbReference>
<evidence type="ECO:0000313" key="2">
    <source>
        <dbReference type="EMBL" id="SVA21383.1"/>
    </source>
</evidence>
<dbReference type="CDD" id="cd00118">
    <property type="entry name" value="LysM"/>
    <property type="match status" value="1"/>
</dbReference>